<dbReference type="InterPro" id="IPR014284">
    <property type="entry name" value="RNA_pol_sigma-70_dom"/>
</dbReference>
<proteinExistence type="inferred from homology"/>
<dbReference type="Gene3D" id="1.10.1740.10">
    <property type="match status" value="1"/>
</dbReference>
<feature type="domain" description="RNA polymerase sigma-70 region 2" evidence="6">
    <location>
        <begin position="46"/>
        <end position="111"/>
    </location>
</feature>
<dbReference type="InterPro" id="IPR007627">
    <property type="entry name" value="RNA_pol_sigma70_r2"/>
</dbReference>
<evidence type="ECO:0000256" key="1">
    <source>
        <dbReference type="ARBA" id="ARBA00010641"/>
    </source>
</evidence>
<evidence type="ECO:0000256" key="3">
    <source>
        <dbReference type="ARBA" id="ARBA00023082"/>
    </source>
</evidence>
<evidence type="ECO:0000313" key="9">
    <source>
        <dbReference type="Proteomes" id="UP000516018"/>
    </source>
</evidence>
<dbReference type="Proteomes" id="UP000516018">
    <property type="component" value="Chromosome"/>
</dbReference>
<keyword evidence="4" id="KW-0238">DNA-binding</keyword>
<keyword evidence="2" id="KW-0805">Transcription regulation</keyword>
<dbReference type="PANTHER" id="PTHR43133:SF62">
    <property type="entry name" value="RNA POLYMERASE SIGMA FACTOR SIGZ"/>
    <property type="match status" value="1"/>
</dbReference>
<reference evidence="8 9" key="1">
    <citation type="submission" date="2020-08" db="EMBL/GenBank/DDBJ databases">
        <title>Lysobacter sp. II4 sp. nov., isolated from soil.</title>
        <authorList>
            <person name="Woo C.Y."/>
            <person name="Kim J."/>
        </authorList>
    </citation>
    <scope>NUCLEOTIDE SEQUENCE [LARGE SCALE GENOMIC DNA]</scope>
    <source>
        <strain evidence="8 9">II4</strain>
    </source>
</reference>
<keyword evidence="5" id="KW-0804">Transcription</keyword>
<dbReference type="NCBIfam" id="TIGR02937">
    <property type="entry name" value="sigma70-ECF"/>
    <property type="match status" value="1"/>
</dbReference>
<evidence type="ECO:0000259" key="6">
    <source>
        <dbReference type="Pfam" id="PF04542"/>
    </source>
</evidence>
<dbReference type="CDD" id="cd06171">
    <property type="entry name" value="Sigma70_r4"/>
    <property type="match status" value="1"/>
</dbReference>
<dbReference type="InterPro" id="IPR007630">
    <property type="entry name" value="RNA_pol_sigma70_r4"/>
</dbReference>
<comment type="similarity">
    <text evidence="1">Belongs to the sigma-70 factor family. ECF subfamily.</text>
</comment>
<evidence type="ECO:0000256" key="5">
    <source>
        <dbReference type="ARBA" id="ARBA00023163"/>
    </source>
</evidence>
<dbReference type="InterPro" id="IPR039425">
    <property type="entry name" value="RNA_pol_sigma-70-like"/>
</dbReference>
<evidence type="ECO:0000256" key="2">
    <source>
        <dbReference type="ARBA" id="ARBA00023015"/>
    </source>
</evidence>
<keyword evidence="3" id="KW-0731">Sigma factor</keyword>
<dbReference type="SUPFAM" id="SSF88946">
    <property type="entry name" value="Sigma2 domain of RNA polymerase sigma factors"/>
    <property type="match status" value="1"/>
</dbReference>
<gene>
    <name evidence="8" type="ORF">H8B22_11295</name>
</gene>
<evidence type="ECO:0000313" key="8">
    <source>
        <dbReference type="EMBL" id="QNP42195.1"/>
    </source>
</evidence>
<dbReference type="Pfam" id="PF04542">
    <property type="entry name" value="Sigma70_r2"/>
    <property type="match status" value="1"/>
</dbReference>
<dbReference type="GO" id="GO:0016987">
    <property type="term" value="F:sigma factor activity"/>
    <property type="evidence" value="ECO:0007669"/>
    <property type="project" value="UniProtKB-KW"/>
</dbReference>
<organism evidence="8 9">
    <name type="scientific">Agrilutibacter terrestris</name>
    <dbReference type="NCBI Taxonomy" id="2865112"/>
    <lineage>
        <taxon>Bacteria</taxon>
        <taxon>Pseudomonadati</taxon>
        <taxon>Pseudomonadota</taxon>
        <taxon>Gammaproteobacteria</taxon>
        <taxon>Lysobacterales</taxon>
        <taxon>Lysobacteraceae</taxon>
        <taxon>Agrilutibacter</taxon>
    </lineage>
</organism>
<dbReference type="EMBL" id="CP060820">
    <property type="protein sequence ID" value="QNP42195.1"/>
    <property type="molecule type" value="Genomic_DNA"/>
</dbReference>
<evidence type="ECO:0000256" key="4">
    <source>
        <dbReference type="ARBA" id="ARBA00023125"/>
    </source>
</evidence>
<dbReference type="KEGG" id="lsx:H8B22_11295"/>
<name>A0A7H0G1M9_9GAMM</name>
<dbReference type="InterPro" id="IPR013324">
    <property type="entry name" value="RNA_pol_sigma_r3/r4-like"/>
</dbReference>
<dbReference type="Gene3D" id="1.10.10.10">
    <property type="entry name" value="Winged helix-like DNA-binding domain superfamily/Winged helix DNA-binding domain"/>
    <property type="match status" value="1"/>
</dbReference>
<evidence type="ECO:0000259" key="7">
    <source>
        <dbReference type="Pfam" id="PF04545"/>
    </source>
</evidence>
<accession>A0A7H0G1M9</accession>
<dbReference type="InterPro" id="IPR036388">
    <property type="entry name" value="WH-like_DNA-bd_sf"/>
</dbReference>
<sequence>MCLLARSIPQVPVSNPSNQANAGAGEELVALLAAVASGSRDDFEALYRATSAKLFGICLGLLPDRAEAEDVLQEVYASVWHKAAQFDAARASAITWMGTIARHKAIDRLRTLPGPYKNAPIEFAESIADPLPSPLQHAEATTQRARLDGCMEQLDDRRRALIRTAFFDGATYEELAARSGSPLGSIKSWIRRGLMQLRVCLEQ</sequence>
<dbReference type="GO" id="GO:0003677">
    <property type="term" value="F:DNA binding"/>
    <property type="evidence" value="ECO:0007669"/>
    <property type="project" value="UniProtKB-KW"/>
</dbReference>
<dbReference type="GO" id="GO:0006352">
    <property type="term" value="P:DNA-templated transcription initiation"/>
    <property type="evidence" value="ECO:0007669"/>
    <property type="project" value="InterPro"/>
</dbReference>
<dbReference type="InterPro" id="IPR013325">
    <property type="entry name" value="RNA_pol_sigma_r2"/>
</dbReference>
<dbReference type="PANTHER" id="PTHR43133">
    <property type="entry name" value="RNA POLYMERASE ECF-TYPE SIGMA FACTO"/>
    <property type="match status" value="1"/>
</dbReference>
<protein>
    <submittedName>
        <fullName evidence="8">Sigma-70 family RNA polymerase sigma factor</fullName>
    </submittedName>
</protein>
<dbReference type="SUPFAM" id="SSF88659">
    <property type="entry name" value="Sigma3 and sigma4 domains of RNA polymerase sigma factors"/>
    <property type="match status" value="1"/>
</dbReference>
<feature type="domain" description="RNA polymerase sigma-70 region 4" evidence="7">
    <location>
        <begin position="150"/>
        <end position="198"/>
    </location>
</feature>
<dbReference type="Pfam" id="PF04545">
    <property type="entry name" value="Sigma70_r4"/>
    <property type="match status" value="1"/>
</dbReference>
<dbReference type="AlphaFoldDB" id="A0A7H0G1M9"/>
<keyword evidence="9" id="KW-1185">Reference proteome</keyword>